<accession>A0A6N9Q479</accession>
<feature type="transmembrane region" description="Helical" evidence="1">
    <location>
        <begin position="145"/>
        <end position="166"/>
    </location>
</feature>
<name>A0A6N9Q479_9BACL</name>
<dbReference type="CDD" id="cd03392">
    <property type="entry name" value="PAP2_like_2"/>
    <property type="match status" value="1"/>
</dbReference>
<dbReference type="Proteomes" id="UP000448943">
    <property type="component" value="Unassembled WGS sequence"/>
</dbReference>
<organism evidence="3 4">
    <name type="scientific">Chengkuizengella marina</name>
    <dbReference type="NCBI Taxonomy" id="2507566"/>
    <lineage>
        <taxon>Bacteria</taxon>
        <taxon>Bacillati</taxon>
        <taxon>Bacillota</taxon>
        <taxon>Bacilli</taxon>
        <taxon>Bacillales</taxon>
        <taxon>Paenibacillaceae</taxon>
        <taxon>Chengkuizengella</taxon>
    </lineage>
</organism>
<dbReference type="PANTHER" id="PTHR14969">
    <property type="entry name" value="SPHINGOSINE-1-PHOSPHATE PHOSPHOHYDROLASE"/>
    <property type="match status" value="1"/>
</dbReference>
<sequence length="236" mass="26637">MIVEVFIGVAQISRKDSGITLHSKSKLYSLVLAILTLAIFVLLVYSLDINKPSSLDIQVIEWVDQHAPNFLSGFLTLLTEAVTYWSIPIVVLIAMLWLGWRKRDLIGVIILPIAVAISEILKGSIKDFFQRPRPEINIAVDGTGFSFPSGHALVGLVCYGLIAYFLVKYTKRTIDKWIISIIFILFIGLLGFNRIYFSVHYFTDIMAGYFLGLTILCVSIFIYESISELKIHKKNN</sequence>
<evidence type="ECO:0000259" key="2">
    <source>
        <dbReference type="SMART" id="SM00014"/>
    </source>
</evidence>
<dbReference type="Pfam" id="PF01569">
    <property type="entry name" value="PAP2"/>
    <property type="match status" value="1"/>
</dbReference>
<comment type="caution">
    <text evidence="3">The sequence shown here is derived from an EMBL/GenBank/DDBJ whole genome shotgun (WGS) entry which is preliminary data.</text>
</comment>
<proteinExistence type="predicted"/>
<dbReference type="PANTHER" id="PTHR14969:SF13">
    <property type="entry name" value="AT30094P"/>
    <property type="match status" value="1"/>
</dbReference>
<dbReference type="InterPro" id="IPR036938">
    <property type="entry name" value="PAP2/HPO_sf"/>
</dbReference>
<reference evidence="3 4" key="1">
    <citation type="submission" date="2019-01" db="EMBL/GenBank/DDBJ databases">
        <title>Chengkuizengella sp. nov., isolated from deep-sea sediment of East Pacific Ocean.</title>
        <authorList>
            <person name="Yang J."/>
            <person name="Lai Q."/>
            <person name="Shao Z."/>
        </authorList>
    </citation>
    <scope>NUCLEOTIDE SEQUENCE [LARGE SCALE GENOMIC DNA]</scope>
    <source>
        <strain evidence="3 4">YPA3-1-1</strain>
    </source>
</reference>
<feature type="domain" description="Phosphatidic acid phosphatase type 2/haloperoxidase" evidence="2">
    <location>
        <begin position="108"/>
        <end position="220"/>
    </location>
</feature>
<evidence type="ECO:0000313" key="3">
    <source>
        <dbReference type="EMBL" id="NBI29626.1"/>
    </source>
</evidence>
<keyword evidence="1" id="KW-0812">Transmembrane</keyword>
<protein>
    <submittedName>
        <fullName evidence="3">Phosphatase PAP2 family protein</fullName>
    </submittedName>
</protein>
<dbReference type="EMBL" id="SIJB01000027">
    <property type="protein sequence ID" value="NBI29626.1"/>
    <property type="molecule type" value="Genomic_DNA"/>
</dbReference>
<evidence type="ECO:0000313" key="4">
    <source>
        <dbReference type="Proteomes" id="UP000448943"/>
    </source>
</evidence>
<dbReference type="Gene3D" id="1.20.144.10">
    <property type="entry name" value="Phosphatidic acid phosphatase type 2/haloperoxidase"/>
    <property type="match status" value="2"/>
</dbReference>
<keyword evidence="1" id="KW-1133">Transmembrane helix</keyword>
<dbReference type="SUPFAM" id="SSF48317">
    <property type="entry name" value="Acid phosphatase/Vanadium-dependent haloperoxidase"/>
    <property type="match status" value="1"/>
</dbReference>
<feature type="transmembrane region" description="Helical" evidence="1">
    <location>
        <begin position="81"/>
        <end position="98"/>
    </location>
</feature>
<keyword evidence="1" id="KW-0472">Membrane</keyword>
<gene>
    <name evidence="3" type="ORF">ERL59_11715</name>
</gene>
<dbReference type="InterPro" id="IPR000326">
    <property type="entry name" value="PAP2/HPO"/>
</dbReference>
<feature type="transmembrane region" description="Helical" evidence="1">
    <location>
        <begin position="27"/>
        <end position="47"/>
    </location>
</feature>
<dbReference type="SMART" id="SM00014">
    <property type="entry name" value="acidPPc"/>
    <property type="match status" value="1"/>
</dbReference>
<dbReference type="AlphaFoldDB" id="A0A6N9Q479"/>
<feature type="transmembrane region" description="Helical" evidence="1">
    <location>
        <begin position="205"/>
        <end position="226"/>
    </location>
</feature>
<feature type="transmembrane region" description="Helical" evidence="1">
    <location>
        <begin position="178"/>
        <end position="199"/>
    </location>
</feature>
<keyword evidence="4" id="KW-1185">Reference proteome</keyword>
<feature type="transmembrane region" description="Helical" evidence="1">
    <location>
        <begin position="105"/>
        <end position="125"/>
    </location>
</feature>
<evidence type="ECO:0000256" key="1">
    <source>
        <dbReference type="SAM" id="Phobius"/>
    </source>
</evidence>